<dbReference type="EMBL" id="JANPWB010000008">
    <property type="protein sequence ID" value="KAJ1160054.1"/>
    <property type="molecule type" value="Genomic_DNA"/>
</dbReference>
<evidence type="ECO:0000313" key="3">
    <source>
        <dbReference type="Proteomes" id="UP001066276"/>
    </source>
</evidence>
<dbReference type="AlphaFoldDB" id="A0AAV7S8Z1"/>
<organism evidence="2 3">
    <name type="scientific">Pleurodeles waltl</name>
    <name type="common">Iberian ribbed newt</name>
    <dbReference type="NCBI Taxonomy" id="8319"/>
    <lineage>
        <taxon>Eukaryota</taxon>
        <taxon>Metazoa</taxon>
        <taxon>Chordata</taxon>
        <taxon>Craniata</taxon>
        <taxon>Vertebrata</taxon>
        <taxon>Euteleostomi</taxon>
        <taxon>Amphibia</taxon>
        <taxon>Batrachia</taxon>
        <taxon>Caudata</taxon>
        <taxon>Salamandroidea</taxon>
        <taxon>Salamandridae</taxon>
        <taxon>Pleurodelinae</taxon>
        <taxon>Pleurodeles</taxon>
    </lineage>
</organism>
<dbReference type="Proteomes" id="UP001066276">
    <property type="component" value="Chromosome 4_2"/>
</dbReference>
<keyword evidence="3" id="KW-1185">Reference proteome</keyword>
<comment type="caution">
    <text evidence="2">The sequence shown here is derived from an EMBL/GenBank/DDBJ whole genome shotgun (WGS) entry which is preliminary data.</text>
</comment>
<evidence type="ECO:0000256" key="1">
    <source>
        <dbReference type="SAM" id="MobiDB-lite"/>
    </source>
</evidence>
<proteinExistence type="predicted"/>
<sequence>MADRQHYTSAPDPGSLLLCNPATPDPRGTGGWVLESSGAVERTRRVAGDKQKKTKWSQMPKSGAGERVRRAPDPKMAAAIVGAI</sequence>
<evidence type="ECO:0000313" key="2">
    <source>
        <dbReference type="EMBL" id="KAJ1160054.1"/>
    </source>
</evidence>
<reference evidence="2" key="1">
    <citation type="journal article" date="2022" name="bioRxiv">
        <title>Sequencing and chromosome-scale assembly of the giantPleurodeles waltlgenome.</title>
        <authorList>
            <person name="Brown T."/>
            <person name="Elewa A."/>
            <person name="Iarovenko S."/>
            <person name="Subramanian E."/>
            <person name="Araus A.J."/>
            <person name="Petzold A."/>
            <person name="Susuki M."/>
            <person name="Suzuki K.-i.T."/>
            <person name="Hayashi T."/>
            <person name="Toyoda A."/>
            <person name="Oliveira C."/>
            <person name="Osipova E."/>
            <person name="Leigh N.D."/>
            <person name="Simon A."/>
            <person name="Yun M.H."/>
        </authorList>
    </citation>
    <scope>NUCLEOTIDE SEQUENCE</scope>
    <source>
        <strain evidence="2">20211129_DDA</strain>
        <tissue evidence="2">Liver</tissue>
    </source>
</reference>
<name>A0AAV7S8Z1_PLEWA</name>
<accession>A0AAV7S8Z1</accession>
<gene>
    <name evidence="2" type="ORF">NDU88_000556</name>
</gene>
<feature type="compositionally biased region" description="Basic and acidic residues" evidence="1">
    <location>
        <begin position="41"/>
        <end position="51"/>
    </location>
</feature>
<feature type="region of interest" description="Disordered" evidence="1">
    <location>
        <begin position="1"/>
        <end position="72"/>
    </location>
</feature>
<protein>
    <submittedName>
        <fullName evidence="2">Uncharacterized protein</fullName>
    </submittedName>
</protein>